<keyword evidence="1" id="KW-0687">Ribonucleoprotein</keyword>
<dbReference type="PIRSF" id="PIRSF038922">
    <property type="entry name" value="SRP72"/>
    <property type="match status" value="1"/>
</dbReference>
<feature type="compositionally biased region" description="Basic residues" evidence="3">
    <location>
        <begin position="596"/>
        <end position="605"/>
    </location>
</feature>
<evidence type="ECO:0000256" key="1">
    <source>
        <dbReference type="PIRNR" id="PIRNR038922"/>
    </source>
</evidence>
<dbReference type="Proteomes" id="UP000816034">
    <property type="component" value="Unassembled WGS sequence"/>
</dbReference>
<dbReference type="Pfam" id="PF17004">
    <property type="entry name" value="SRP_TPR_like"/>
    <property type="match status" value="1"/>
</dbReference>
<dbReference type="RefSeq" id="XP_044545275.1">
    <property type="nucleotide sequence ID" value="XM_044698733.1"/>
</dbReference>
<evidence type="ECO:0000313" key="5">
    <source>
        <dbReference type="Proteomes" id="UP000816034"/>
    </source>
</evidence>
<dbReference type="InterPro" id="IPR031545">
    <property type="entry name" value="SRP72_TPR-like"/>
</dbReference>
<dbReference type="AlphaFoldDB" id="A0AA88KHN5"/>
<dbReference type="GO" id="GO:0005786">
    <property type="term" value="C:signal recognition particle, endoplasmic reticulum targeting"/>
    <property type="evidence" value="ECO:0007669"/>
    <property type="project" value="UniProtKB-UniRule"/>
</dbReference>
<gene>
    <name evidence="4" type="ORF">C9374_008635</name>
</gene>
<keyword evidence="1" id="KW-0733">Signal recognition particle</keyword>
<evidence type="ECO:0000256" key="3">
    <source>
        <dbReference type="SAM" id="MobiDB-lite"/>
    </source>
</evidence>
<dbReference type="EMBL" id="PYSW02000035">
    <property type="protein sequence ID" value="KAG2378013.1"/>
    <property type="molecule type" value="Genomic_DNA"/>
</dbReference>
<comment type="similarity">
    <text evidence="1">Belongs to the SRP72 family.</text>
</comment>
<feature type="repeat" description="TPR" evidence="2">
    <location>
        <begin position="470"/>
        <end position="503"/>
    </location>
</feature>
<feature type="compositionally biased region" description="Basic and acidic residues" evidence="3">
    <location>
        <begin position="611"/>
        <end position="624"/>
    </location>
</feature>
<organism evidence="4 5">
    <name type="scientific">Naegleria lovaniensis</name>
    <name type="common">Amoeba</name>
    <dbReference type="NCBI Taxonomy" id="51637"/>
    <lineage>
        <taxon>Eukaryota</taxon>
        <taxon>Discoba</taxon>
        <taxon>Heterolobosea</taxon>
        <taxon>Tetramitia</taxon>
        <taxon>Eutetramitia</taxon>
        <taxon>Vahlkampfiidae</taxon>
        <taxon>Naegleria</taxon>
    </lineage>
</organism>
<name>A0AA88KHN5_NAELO</name>
<dbReference type="SUPFAM" id="SSF48452">
    <property type="entry name" value="TPR-like"/>
    <property type="match status" value="1"/>
</dbReference>
<dbReference type="GeneID" id="68101089"/>
<comment type="subcellular location">
    <subcellularLocation>
        <location evidence="1">Cytoplasm</location>
    </subcellularLocation>
</comment>
<dbReference type="GO" id="GO:0043022">
    <property type="term" value="F:ribosome binding"/>
    <property type="evidence" value="ECO:0007669"/>
    <property type="project" value="TreeGrafter"/>
</dbReference>
<dbReference type="PANTHER" id="PTHR14094:SF9">
    <property type="entry name" value="SIGNAL RECOGNITION PARTICLE SUBUNIT SRP72"/>
    <property type="match status" value="1"/>
</dbReference>
<protein>
    <recommendedName>
        <fullName evidence="1">Signal recognition particle subunit SRP72</fullName>
    </recommendedName>
</protein>
<feature type="region of interest" description="Disordered" evidence="3">
    <location>
        <begin position="580"/>
        <end position="680"/>
    </location>
</feature>
<proteinExistence type="inferred from homology"/>
<dbReference type="PROSITE" id="PS50005">
    <property type="entry name" value="TPR"/>
    <property type="match status" value="1"/>
</dbReference>
<reference evidence="4 5" key="1">
    <citation type="journal article" date="2018" name="BMC Genomics">
        <title>The genome of Naegleria lovaniensis, the basis for a comparative approach to unravel pathogenicity factors of the human pathogenic amoeba N. fowleri.</title>
        <authorList>
            <person name="Liechti N."/>
            <person name="Schurch N."/>
            <person name="Bruggmann R."/>
            <person name="Wittwer M."/>
        </authorList>
    </citation>
    <scope>NUCLEOTIDE SEQUENCE [LARGE SCALE GENOMIC DNA]</scope>
    <source>
        <strain evidence="4 5">ATCC 30569</strain>
    </source>
</reference>
<dbReference type="SMART" id="SM00028">
    <property type="entry name" value="TPR"/>
    <property type="match status" value="4"/>
</dbReference>
<evidence type="ECO:0000256" key="2">
    <source>
        <dbReference type="PROSITE-ProRule" id="PRU00339"/>
    </source>
</evidence>
<dbReference type="InterPro" id="IPR011990">
    <property type="entry name" value="TPR-like_helical_dom_sf"/>
</dbReference>
<keyword evidence="5" id="KW-1185">Reference proteome</keyword>
<dbReference type="Gene3D" id="1.25.40.10">
    <property type="entry name" value="Tetratricopeptide repeat domain"/>
    <property type="match status" value="2"/>
</dbReference>
<dbReference type="GO" id="GO:0006614">
    <property type="term" value="P:SRP-dependent cotranslational protein targeting to membrane"/>
    <property type="evidence" value="ECO:0007669"/>
    <property type="project" value="UniProtKB-UniRule"/>
</dbReference>
<keyword evidence="1" id="KW-0963">Cytoplasm</keyword>
<accession>A0AA88KHN5</accession>
<keyword evidence="2" id="KW-0802">TPR repeat</keyword>
<evidence type="ECO:0000313" key="4">
    <source>
        <dbReference type="EMBL" id="KAG2378013.1"/>
    </source>
</evidence>
<dbReference type="InterPro" id="IPR026270">
    <property type="entry name" value="SRP72"/>
</dbReference>
<dbReference type="PANTHER" id="PTHR14094">
    <property type="entry name" value="SIGNAL RECOGNITION PARTICLE 72"/>
    <property type="match status" value="1"/>
</dbReference>
<sequence length="680" mass="76346">MAPSQHKTLLPLYQQLRQAIDEEDEDVIHSTLEKLLSSDKNLSSNGINELKQCKTINLIQRGEFQKALDSIGNNSLKASLPKIYCLYRLNRSEEALKEISKLEPSNDTLLLHLKAQIYYRMGSYNESSQIYESILFKEYPNASNNSVTIDNDELLTNMSASFTMNGNYQKGISITKQSDHNTHELAYNAACASIGLKDYEQAAKYLEFSKKLCKEEDQNELASIMVQLAFVRYLNGQVEESKNMFEQVFKNNSSKDSVACAVAANNLVAIQSNPSLNPSLSSNDVLDAQKKLKYAYQDKLQGKLTTQQIKGVTLNNALLLLQMGKYEECEKVVQSELMTQDQELPTLILSYIYLKQKKLKESIQILEEYLKDKNPSDTVQLALAQYYLQQGTPEYYKECIRVLNQSKFRNQKGVESLLIALYMKLEDVDSAMDLFQKSLTILVPSLSLSSTTTTTTTTTSSSTSTNQHTIEMATELARLQVAHKKYKEAASTYEMLTKIDPSNVQHLAGLIDAMSYYDIDAAEKYAKNLPVNEKSLSSVVHTSSIEELEKTSSVSMFSSLKSTNDSSSLIIHSISSSSSQITQRQSNALQKSDEKKKRKKRRNKLPIRIAQDTREFKSRWESKKKQVVKTGTGFGHQGSSDVEAQKAVLHKKGQKTILTPEQAGLKSASSSSSGTKKKKK</sequence>
<comment type="function">
    <text evidence="1">Component of the signal recognition particle (SRP) complex, a ribonucleoprotein complex that mediates the cotranslational targeting of secretory and membrane proteins to the endoplasmic reticulum (ER).</text>
</comment>
<comment type="caution">
    <text evidence="4">The sequence shown here is derived from an EMBL/GenBank/DDBJ whole genome shotgun (WGS) entry which is preliminary data.</text>
</comment>
<dbReference type="InterPro" id="IPR019734">
    <property type="entry name" value="TPR_rpt"/>
</dbReference>
<dbReference type="GO" id="GO:0008312">
    <property type="term" value="F:7S RNA binding"/>
    <property type="evidence" value="ECO:0007669"/>
    <property type="project" value="TreeGrafter"/>
</dbReference>